<reference evidence="2" key="2">
    <citation type="journal article" date="2022" name="Elife">
        <title>Obligate sexual reproduction of a homothallic fungus closely related to the Cryptococcus pathogenic species complex.</title>
        <authorList>
            <person name="Passer A.R."/>
            <person name="Clancey S.A."/>
            <person name="Shea T."/>
            <person name="David-Palma M."/>
            <person name="Averette A.F."/>
            <person name="Boekhout T."/>
            <person name="Porcel B.M."/>
            <person name="Nowrousian M."/>
            <person name="Cuomo C.A."/>
            <person name="Sun S."/>
            <person name="Heitman J."/>
            <person name="Coelho M.A."/>
        </authorList>
    </citation>
    <scope>NUCLEOTIDE SEQUENCE</scope>
    <source>
        <strain evidence="2">CBS 7841</strain>
    </source>
</reference>
<reference evidence="2" key="1">
    <citation type="submission" date="2016-06" db="EMBL/GenBank/DDBJ databases">
        <authorList>
            <person name="Cuomo C."/>
            <person name="Litvintseva A."/>
            <person name="Heitman J."/>
            <person name="Chen Y."/>
            <person name="Sun S."/>
            <person name="Springer D."/>
            <person name="Dromer F."/>
            <person name="Young S."/>
            <person name="Zeng Q."/>
            <person name="Chapman S."/>
            <person name="Gujja S."/>
            <person name="Saif S."/>
            <person name="Birren B."/>
        </authorList>
    </citation>
    <scope>NUCLEOTIDE SEQUENCE</scope>
    <source>
        <strain evidence="2">CBS 7841</strain>
    </source>
</reference>
<dbReference type="GeneID" id="91086573"/>
<reference evidence="2" key="3">
    <citation type="submission" date="2024-01" db="EMBL/GenBank/DDBJ databases">
        <authorList>
            <person name="Coelho M.A."/>
            <person name="David-Palma M."/>
            <person name="Shea T."/>
            <person name="Sun S."/>
            <person name="Cuomo C.A."/>
            <person name="Heitman J."/>
        </authorList>
    </citation>
    <scope>NUCLEOTIDE SEQUENCE</scope>
    <source>
        <strain evidence="2">CBS 7841</strain>
    </source>
</reference>
<dbReference type="EMBL" id="CP143786">
    <property type="protein sequence ID" value="WVN87184.1"/>
    <property type="molecule type" value="Genomic_DNA"/>
</dbReference>
<dbReference type="AlphaFoldDB" id="A0AAJ8JRR4"/>
<feature type="region of interest" description="Disordered" evidence="1">
    <location>
        <begin position="14"/>
        <end position="35"/>
    </location>
</feature>
<sequence>MACWHASCRNHRRIPPSPYHQTPADSPGGTPAPRSFCPHVPHLLNSQPWLSFLILLSTRLATRAARMDPRALARPAVAQRSSTMPVATTANTAPPAPAPLAAVLPGSPAVPTRVAVLLVPVRWP</sequence>
<dbReference type="KEGG" id="cdep:91086573"/>
<name>A0AAJ8JRR4_9TREE</name>
<gene>
    <name evidence="2" type="ORF">L203_102361</name>
</gene>
<evidence type="ECO:0000313" key="3">
    <source>
        <dbReference type="Proteomes" id="UP000094043"/>
    </source>
</evidence>
<organism evidence="2 3">
    <name type="scientific">Cryptococcus depauperatus CBS 7841</name>
    <dbReference type="NCBI Taxonomy" id="1295531"/>
    <lineage>
        <taxon>Eukaryota</taxon>
        <taxon>Fungi</taxon>
        <taxon>Dikarya</taxon>
        <taxon>Basidiomycota</taxon>
        <taxon>Agaricomycotina</taxon>
        <taxon>Tremellomycetes</taxon>
        <taxon>Tremellales</taxon>
        <taxon>Cryptococcaceae</taxon>
        <taxon>Cryptococcus</taxon>
    </lineage>
</organism>
<proteinExistence type="predicted"/>
<protein>
    <submittedName>
        <fullName evidence="2">Uncharacterized protein</fullName>
    </submittedName>
</protein>
<dbReference type="Proteomes" id="UP000094043">
    <property type="component" value="Chromosome 3"/>
</dbReference>
<evidence type="ECO:0000313" key="2">
    <source>
        <dbReference type="EMBL" id="WVN87184.1"/>
    </source>
</evidence>
<evidence type="ECO:0000256" key="1">
    <source>
        <dbReference type="SAM" id="MobiDB-lite"/>
    </source>
</evidence>
<accession>A0AAJ8JRR4</accession>
<keyword evidence="3" id="KW-1185">Reference proteome</keyword>
<dbReference type="RefSeq" id="XP_066067884.1">
    <property type="nucleotide sequence ID" value="XM_066211787.1"/>
</dbReference>